<feature type="domain" description="Type II secretion system protein GspI C-terminal" evidence="10">
    <location>
        <begin position="45"/>
        <end position="123"/>
    </location>
</feature>
<dbReference type="NCBIfam" id="TIGR01707">
    <property type="entry name" value="gspI"/>
    <property type="match status" value="1"/>
</dbReference>
<dbReference type="Pfam" id="PF02501">
    <property type="entry name" value="T2SSI"/>
    <property type="match status" value="1"/>
</dbReference>
<proteinExistence type="inferred from homology"/>
<dbReference type="InterPro" id="IPR012902">
    <property type="entry name" value="N_methyl_site"/>
</dbReference>
<protein>
    <recommendedName>
        <fullName evidence="9">Type II secretion system protein I</fullName>
        <shortName evidence="9">T2SS minor pseudopilin I</shortName>
    </recommendedName>
</protein>
<dbReference type="PANTHER" id="PTHR38779:SF2">
    <property type="entry name" value="TYPE II SECRETION SYSTEM PROTEIN I-RELATED"/>
    <property type="match status" value="1"/>
</dbReference>
<name>A0A4R6MA90_9GAMM</name>
<keyword evidence="8 9" id="KW-0472">Membrane</keyword>
<dbReference type="InterPro" id="IPR003413">
    <property type="entry name" value="T2SS_GspI_C"/>
</dbReference>
<dbReference type="SUPFAM" id="SSF54523">
    <property type="entry name" value="Pili subunits"/>
    <property type="match status" value="1"/>
</dbReference>
<organism evidence="11 12">
    <name type="scientific">Marinomonas balearica</name>
    <dbReference type="NCBI Taxonomy" id="491947"/>
    <lineage>
        <taxon>Bacteria</taxon>
        <taxon>Pseudomonadati</taxon>
        <taxon>Pseudomonadota</taxon>
        <taxon>Gammaproteobacteria</taxon>
        <taxon>Oceanospirillales</taxon>
        <taxon>Oceanospirillaceae</taxon>
        <taxon>Marinomonas</taxon>
    </lineage>
</organism>
<comment type="caution">
    <text evidence="11">The sequence shown here is derived from an EMBL/GenBank/DDBJ whole genome shotgun (WGS) entry which is preliminary data.</text>
</comment>
<dbReference type="Pfam" id="PF07963">
    <property type="entry name" value="N_methyl"/>
    <property type="match status" value="1"/>
</dbReference>
<dbReference type="RefSeq" id="WP_166637670.1">
    <property type="nucleotide sequence ID" value="NZ_SNXC01000011.1"/>
</dbReference>
<comment type="similarity">
    <text evidence="2 9">Belongs to the GSP I family.</text>
</comment>
<comment type="PTM">
    <text evidence="9">Cleaved by prepilin peptidase.</text>
</comment>
<evidence type="ECO:0000313" key="11">
    <source>
        <dbReference type="EMBL" id="TDO98166.1"/>
    </source>
</evidence>
<sequence>MRLKFVKQYSGFTLIEVLMALVILSLVGVTMMQTSTGSVEHSDYLKRKIMATWVAKDRVTLARIAIKQGQKPSLDEQSTEQGGLQWRSKIELEKQTDLLNRYRVDVFNPPNAESPIYSLKAFFPSGRKATQ</sequence>
<keyword evidence="5 9" id="KW-0997">Cell inner membrane</keyword>
<evidence type="ECO:0000256" key="5">
    <source>
        <dbReference type="ARBA" id="ARBA00022519"/>
    </source>
</evidence>
<dbReference type="InterPro" id="IPR045584">
    <property type="entry name" value="Pilin-like"/>
</dbReference>
<dbReference type="AlphaFoldDB" id="A0A4R6MA90"/>
<dbReference type="PROSITE" id="PS00409">
    <property type="entry name" value="PROKAR_NTER_METHYL"/>
    <property type="match status" value="1"/>
</dbReference>
<comment type="function">
    <text evidence="9">Component of the type II secretion system required for the energy-dependent secretion of extracellular factors such as proteases and toxins from the periplasm.</text>
</comment>
<evidence type="ECO:0000256" key="7">
    <source>
        <dbReference type="ARBA" id="ARBA00022989"/>
    </source>
</evidence>
<evidence type="ECO:0000256" key="4">
    <source>
        <dbReference type="ARBA" id="ARBA00022481"/>
    </source>
</evidence>
<dbReference type="EMBL" id="SNXC01000011">
    <property type="protein sequence ID" value="TDO98166.1"/>
    <property type="molecule type" value="Genomic_DNA"/>
</dbReference>
<comment type="subcellular location">
    <subcellularLocation>
        <location evidence="1 9">Cell inner membrane</location>
        <topology evidence="1 9">Single-pass membrane protein</topology>
    </subcellularLocation>
</comment>
<dbReference type="Proteomes" id="UP000294656">
    <property type="component" value="Unassembled WGS sequence"/>
</dbReference>
<dbReference type="InterPro" id="IPR010052">
    <property type="entry name" value="T2SS_protein-GspI"/>
</dbReference>
<keyword evidence="12" id="KW-1185">Reference proteome</keyword>
<dbReference type="Gene3D" id="3.30.1300.30">
    <property type="entry name" value="GSPII I/J protein-like"/>
    <property type="match status" value="1"/>
</dbReference>
<evidence type="ECO:0000313" key="12">
    <source>
        <dbReference type="Proteomes" id="UP000294656"/>
    </source>
</evidence>
<dbReference type="GO" id="GO:0015627">
    <property type="term" value="C:type II protein secretion system complex"/>
    <property type="evidence" value="ECO:0007669"/>
    <property type="project" value="UniProtKB-UniRule"/>
</dbReference>
<dbReference type="NCBIfam" id="TIGR02532">
    <property type="entry name" value="IV_pilin_GFxxxE"/>
    <property type="match status" value="1"/>
</dbReference>
<keyword evidence="7 9" id="KW-1133">Transmembrane helix</keyword>
<evidence type="ECO:0000256" key="6">
    <source>
        <dbReference type="ARBA" id="ARBA00022692"/>
    </source>
</evidence>
<evidence type="ECO:0000256" key="9">
    <source>
        <dbReference type="RuleBase" id="RU368030"/>
    </source>
</evidence>
<reference evidence="11 12" key="1">
    <citation type="submission" date="2019-03" db="EMBL/GenBank/DDBJ databases">
        <title>Genomic Encyclopedia of Type Strains, Phase III (KMG-III): the genomes of soil and plant-associated and newly described type strains.</title>
        <authorList>
            <person name="Whitman W."/>
        </authorList>
    </citation>
    <scope>NUCLEOTIDE SEQUENCE [LARGE SCALE GENOMIC DNA]</scope>
    <source>
        <strain evidence="11 12">CECT 7378</strain>
    </source>
</reference>
<dbReference type="GO" id="GO:0005886">
    <property type="term" value="C:plasma membrane"/>
    <property type="evidence" value="ECO:0007669"/>
    <property type="project" value="UniProtKB-SubCell"/>
</dbReference>
<dbReference type="GO" id="GO:0015628">
    <property type="term" value="P:protein secretion by the type II secretion system"/>
    <property type="evidence" value="ECO:0007669"/>
    <property type="project" value="UniProtKB-UniRule"/>
</dbReference>
<keyword evidence="4 9" id="KW-0488">Methylation</keyword>
<keyword evidence="6 9" id="KW-0812">Transmembrane</keyword>
<evidence type="ECO:0000256" key="3">
    <source>
        <dbReference type="ARBA" id="ARBA00022475"/>
    </source>
</evidence>
<evidence type="ECO:0000256" key="1">
    <source>
        <dbReference type="ARBA" id="ARBA00004377"/>
    </source>
</evidence>
<comment type="subunit">
    <text evidence="9">Type II secretion is composed of four main components: the outer membrane complex, the inner membrane complex, the cytoplasmic secretion ATPase and the periplasm-spanning pseudopilus.</text>
</comment>
<gene>
    <name evidence="11" type="ORF">DFP79_1803</name>
</gene>
<feature type="transmembrane region" description="Helical" evidence="9">
    <location>
        <begin position="12"/>
        <end position="32"/>
    </location>
</feature>
<dbReference type="PANTHER" id="PTHR38779">
    <property type="entry name" value="TYPE II SECRETION SYSTEM PROTEIN I-RELATED"/>
    <property type="match status" value="1"/>
</dbReference>
<evidence type="ECO:0000256" key="8">
    <source>
        <dbReference type="ARBA" id="ARBA00023136"/>
    </source>
</evidence>
<evidence type="ECO:0000256" key="2">
    <source>
        <dbReference type="ARBA" id="ARBA00008358"/>
    </source>
</evidence>
<evidence type="ECO:0000259" key="10">
    <source>
        <dbReference type="Pfam" id="PF02501"/>
    </source>
</evidence>
<keyword evidence="3" id="KW-1003">Cell membrane</keyword>
<accession>A0A4R6MA90</accession>